<evidence type="ECO:0000256" key="4">
    <source>
        <dbReference type="ARBA" id="ARBA00011738"/>
    </source>
</evidence>
<dbReference type="Proteomes" id="UP001151699">
    <property type="component" value="Chromosome C"/>
</dbReference>
<proteinExistence type="inferred from homology"/>
<dbReference type="InterPro" id="IPR015421">
    <property type="entry name" value="PyrdxlP-dep_Trfase_major"/>
</dbReference>
<dbReference type="PROSITE" id="PS50940">
    <property type="entry name" value="CHIT_BIND_II"/>
    <property type="match status" value="1"/>
</dbReference>
<evidence type="ECO:0000313" key="16">
    <source>
        <dbReference type="Proteomes" id="UP001151699"/>
    </source>
</evidence>
<comment type="miscellaneous">
    <text evidence="11">In eukaryotes there are cytoplasmic, mitochondrial and chloroplastic isozymes.</text>
</comment>
<evidence type="ECO:0000259" key="14">
    <source>
        <dbReference type="PROSITE" id="PS50940"/>
    </source>
</evidence>
<dbReference type="PROSITE" id="PS00105">
    <property type="entry name" value="AA_TRANSFER_CLASS_1"/>
    <property type="match status" value="1"/>
</dbReference>
<dbReference type="InterPro" id="IPR036508">
    <property type="entry name" value="Chitin-bd_dom_sf"/>
</dbReference>
<dbReference type="EC" id="2.6.1.1" evidence="11"/>
<dbReference type="Pfam" id="PF05154">
    <property type="entry name" value="TM2"/>
    <property type="match status" value="1"/>
</dbReference>
<evidence type="ECO:0000256" key="7">
    <source>
        <dbReference type="ARBA" id="ARBA00022692"/>
    </source>
</evidence>
<comment type="cofactor">
    <cofactor evidence="1">
        <name>pyridoxal 5'-phosphate</name>
        <dbReference type="ChEBI" id="CHEBI:597326"/>
    </cofactor>
</comment>
<keyword evidence="9 13" id="KW-1133">Transmembrane helix</keyword>
<feature type="transmembrane region" description="Helical" evidence="13">
    <location>
        <begin position="357"/>
        <end position="376"/>
    </location>
</feature>
<evidence type="ECO:0000256" key="9">
    <source>
        <dbReference type="ARBA" id="ARBA00022989"/>
    </source>
</evidence>
<name>A0A9Q0MQR5_9DIPT</name>
<evidence type="ECO:0000256" key="5">
    <source>
        <dbReference type="ARBA" id="ARBA00022576"/>
    </source>
</evidence>
<feature type="domain" description="Chitin-binding type-2" evidence="14">
    <location>
        <begin position="973"/>
        <end position="1031"/>
    </location>
</feature>
<dbReference type="GO" id="GO:0008061">
    <property type="term" value="F:chitin binding"/>
    <property type="evidence" value="ECO:0007669"/>
    <property type="project" value="InterPro"/>
</dbReference>
<dbReference type="InterPro" id="IPR015422">
    <property type="entry name" value="PyrdxlP-dep_Trfase_small"/>
</dbReference>
<dbReference type="PANTHER" id="PTHR11879">
    <property type="entry name" value="ASPARTATE AMINOTRANSFERASE"/>
    <property type="match status" value="1"/>
</dbReference>
<sequence length="1080" mass="121959">MRFGKNFPWRGRQTLCNRDTTKIESIALQKINSAVTIADFNKIFQQNYNLLPHTNQSDSTCISSEKSSYNNPLTCHIKKGEVLSDGKPVTSTARITNPNHRKGRARYNIATRVGGNENLDDETENLEWYSELASRCYNEGFLWHMNYLNDCSRRSALLKRRRLTGAVSKPRCITHRNSRTVQHQSQLAADEANQKISNEDRFREDFSDCKIRININSSGGYSIDAINVQNDMKADRLNEVLDNFGAVEIVDNKNNPQTLSAVSQRSVDIKIIPTIVKDTKKDLKLKLGQRLEKGSVEEDEKTCRKDIKSPKSPRTPMSPKSPLSNSSRTFDRTITHQTSKSSQIDVVDDRKALHVKIMLMLIYIGLFLVTISFPAASEIELNCNELRVGQFMCPDPNVNHIDPKTQQPHNCNHKNKAKVWCIAADGIICSQTKNSSFVGEIPCRWTNGYYFDTALLLSVFLGMFGIDRFYLGYYGIGLMKFCTLGFLFVGQLIDVVLIATQAVGPADGSAYIIPYFGPGISHKSSFEHMSYEYLHSFSKVTVKSLIKNIKKYQIEKMAKFFNNVPQGECLEIFSIGPNCKKDPSPHKADLCVAGSFITEEGDLWVFPVVQKVEKEIAAGGIDCKGYLPALGLEEFTTGAVKLALGAESKAFCEKRFVGVQTLSGTGALRVTAEFLAKVLNLNTFYVSAPTWENHHRIFLAGGFKHKREYRYWNAETRSLDFNGMIQDLQEAPENSVVILQTVAHNPTGVDPTPVQWKEIGRVCKDRNLFPVFDCVRQGFVTDLQTDAWNMRCFADELGLEIAICQSFAKNLALYNERVGNATIVTQDTSSVYKIKSQMTLIVRGNYSNPPAHGARIAAKILNDPDNFEQLADNLKIVRCRVTEMRTKLYDKLVELGTPGDWSHVKSQLGIFVYSGMTPPQVDYLRTKYHLYMFRSCHINVCTLNSKNLDYVATAIHDANPPPIGAFRVFPKTKFQCAGRPAGYYADIESGCQLYHMCDGLGRQFSYSCPNTTLFQQRMLICDHWYMVNCSKAESNYNANLLIGQRDKPFVTEDENELRTPRPDLLDRPYAPDYEECHQPN</sequence>
<evidence type="ECO:0000256" key="11">
    <source>
        <dbReference type="RuleBase" id="RU000480"/>
    </source>
</evidence>
<dbReference type="SMART" id="SM00494">
    <property type="entry name" value="ChtBD2"/>
    <property type="match status" value="1"/>
</dbReference>
<keyword evidence="10 13" id="KW-0472">Membrane</keyword>
<dbReference type="SUPFAM" id="SSF57625">
    <property type="entry name" value="Invertebrate chitin-binding proteins"/>
    <property type="match status" value="1"/>
</dbReference>
<keyword evidence="5 11" id="KW-0032">Aminotransferase</keyword>
<feature type="region of interest" description="Disordered" evidence="12">
    <location>
        <begin position="1051"/>
        <end position="1080"/>
    </location>
</feature>
<dbReference type="SUPFAM" id="SSF53383">
    <property type="entry name" value="PLP-dependent transferases"/>
    <property type="match status" value="1"/>
</dbReference>
<dbReference type="InterPro" id="IPR004838">
    <property type="entry name" value="NHTrfase_class1_PyrdxlP-BS"/>
</dbReference>
<dbReference type="Pfam" id="PF01607">
    <property type="entry name" value="CBM_14"/>
    <property type="match status" value="1"/>
</dbReference>
<keyword evidence="6 11" id="KW-0808">Transferase</keyword>
<evidence type="ECO:0000256" key="6">
    <source>
        <dbReference type="ARBA" id="ARBA00022679"/>
    </source>
</evidence>
<keyword evidence="8" id="KW-0663">Pyridoxal phosphate</keyword>
<dbReference type="InterPro" id="IPR015424">
    <property type="entry name" value="PyrdxlP-dep_Trfase"/>
</dbReference>
<protein>
    <recommendedName>
        <fullName evidence="11">Aspartate aminotransferase</fullName>
        <ecNumber evidence="11">2.6.1.1</ecNumber>
    </recommendedName>
</protein>
<dbReference type="GO" id="GO:0016020">
    <property type="term" value="C:membrane"/>
    <property type="evidence" value="ECO:0007669"/>
    <property type="project" value="UniProtKB-SubCell"/>
</dbReference>
<evidence type="ECO:0000256" key="3">
    <source>
        <dbReference type="ARBA" id="ARBA00007441"/>
    </source>
</evidence>
<dbReference type="GO" id="GO:0006532">
    <property type="term" value="P:aspartate biosynthetic process"/>
    <property type="evidence" value="ECO:0007669"/>
    <property type="project" value="TreeGrafter"/>
</dbReference>
<dbReference type="EMBL" id="WJQU01000004">
    <property type="protein sequence ID" value="KAJ6635919.1"/>
    <property type="molecule type" value="Genomic_DNA"/>
</dbReference>
<dbReference type="Gene3D" id="3.90.1150.10">
    <property type="entry name" value="Aspartate Aminotransferase, domain 1"/>
    <property type="match status" value="1"/>
</dbReference>
<comment type="similarity">
    <text evidence="3">Belongs to the class-I pyridoxal-phosphate-dependent aminotransferase family.</text>
</comment>
<dbReference type="GO" id="GO:0030170">
    <property type="term" value="F:pyridoxal phosphate binding"/>
    <property type="evidence" value="ECO:0007669"/>
    <property type="project" value="InterPro"/>
</dbReference>
<dbReference type="InterPro" id="IPR004839">
    <property type="entry name" value="Aminotransferase_I/II_large"/>
</dbReference>
<keyword evidence="7 13" id="KW-0812">Transmembrane</keyword>
<feature type="compositionally biased region" description="Basic and acidic residues" evidence="12">
    <location>
        <begin position="296"/>
        <end position="309"/>
    </location>
</feature>
<dbReference type="GO" id="GO:0004069">
    <property type="term" value="F:L-aspartate:2-oxoglutarate aminotransferase activity"/>
    <property type="evidence" value="ECO:0007669"/>
    <property type="project" value="UniProtKB-EC"/>
</dbReference>
<evidence type="ECO:0000256" key="2">
    <source>
        <dbReference type="ARBA" id="ARBA00004141"/>
    </source>
</evidence>
<feature type="region of interest" description="Disordered" evidence="12">
    <location>
        <begin position="296"/>
        <end position="336"/>
    </location>
</feature>
<dbReference type="CDD" id="cd00609">
    <property type="entry name" value="AAT_like"/>
    <property type="match status" value="1"/>
</dbReference>
<feature type="transmembrane region" description="Helical" evidence="13">
    <location>
        <begin position="448"/>
        <end position="466"/>
    </location>
</feature>
<evidence type="ECO:0000256" key="13">
    <source>
        <dbReference type="SAM" id="Phobius"/>
    </source>
</evidence>
<comment type="subcellular location">
    <subcellularLocation>
        <location evidence="2">Membrane</location>
        <topology evidence="2">Multi-pass membrane protein</topology>
    </subcellularLocation>
</comment>
<organism evidence="15 16">
    <name type="scientific">Pseudolycoriella hygida</name>
    <dbReference type="NCBI Taxonomy" id="35572"/>
    <lineage>
        <taxon>Eukaryota</taxon>
        <taxon>Metazoa</taxon>
        <taxon>Ecdysozoa</taxon>
        <taxon>Arthropoda</taxon>
        <taxon>Hexapoda</taxon>
        <taxon>Insecta</taxon>
        <taxon>Pterygota</taxon>
        <taxon>Neoptera</taxon>
        <taxon>Endopterygota</taxon>
        <taxon>Diptera</taxon>
        <taxon>Nematocera</taxon>
        <taxon>Sciaroidea</taxon>
        <taxon>Sciaridae</taxon>
        <taxon>Pseudolycoriella</taxon>
    </lineage>
</organism>
<evidence type="ECO:0000256" key="12">
    <source>
        <dbReference type="SAM" id="MobiDB-lite"/>
    </source>
</evidence>
<dbReference type="Pfam" id="PF00155">
    <property type="entry name" value="Aminotran_1_2"/>
    <property type="match status" value="1"/>
</dbReference>
<keyword evidence="16" id="KW-1185">Reference proteome</keyword>
<evidence type="ECO:0000256" key="8">
    <source>
        <dbReference type="ARBA" id="ARBA00022898"/>
    </source>
</evidence>
<dbReference type="FunFam" id="3.40.640.10:FF:000066">
    <property type="entry name" value="Aspartate aminotransferase"/>
    <property type="match status" value="1"/>
</dbReference>
<dbReference type="PANTHER" id="PTHR11879:SF55">
    <property type="entry name" value="GLUTAMATE OXALOACETATE TRANSAMINASE 1, ISOFORM B"/>
    <property type="match status" value="1"/>
</dbReference>
<feature type="compositionally biased region" description="Basic and acidic residues" evidence="12">
    <location>
        <begin position="1051"/>
        <end position="1066"/>
    </location>
</feature>
<dbReference type="Gene3D" id="2.170.140.10">
    <property type="entry name" value="Chitin binding domain"/>
    <property type="match status" value="1"/>
</dbReference>
<dbReference type="GO" id="GO:0005829">
    <property type="term" value="C:cytosol"/>
    <property type="evidence" value="ECO:0007669"/>
    <property type="project" value="TreeGrafter"/>
</dbReference>
<dbReference type="InterPro" id="IPR000796">
    <property type="entry name" value="Asp_trans"/>
</dbReference>
<dbReference type="Gene3D" id="3.40.640.10">
    <property type="entry name" value="Type I PLP-dependent aspartate aminotransferase-like (Major domain)"/>
    <property type="match status" value="1"/>
</dbReference>
<evidence type="ECO:0000313" key="15">
    <source>
        <dbReference type="EMBL" id="KAJ6635919.1"/>
    </source>
</evidence>
<accession>A0A9Q0MQR5</accession>
<dbReference type="OrthoDB" id="6752799at2759"/>
<reference evidence="15" key="1">
    <citation type="submission" date="2022-07" db="EMBL/GenBank/DDBJ databases">
        <authorList>
            <person name="Trinca V."/>
            <person name="Uliana J.V.C."/>
            <person name="Torres T.T."/>
            <person name="Ward R.J."/>
            <person name="Monesi N."/>
        </authorList>
    </citation>
    <scope>NUCLEOTIDE SEQUENCE</scope>
    <source>
        <strain evidence="15">HSMRA1968</strain>
        <tissue evidence="15">Whole embryos</tissue>
    </source>
</reference>
<dbReference type="InterPro" id="IPR007829">
    <property type="entry name" value="TM2"/>
</dbReference>
<evidence type="ECO:0000256" key="10">
    <source>
        <dbReference type="ARBA" id="ARBA00023136"/>
    </source>
</evidence>
<dbReference type="PRINTS" id="PR00799">
    <property type="entry name" value="TRANSAMINASE"/>
</dbReference>
<comment type="subunit">
    <text evidence="4 11">Homodimer.</text>
</comment>
<dbReference type="GO" id="GO:0005576">
    <property type="term" value="C:extracellular region"/>
    <property type="evidence" value="ECO:0007669"/>
    <property type="project" value="InterPro"/>
</dbReference>
<comment type="catalytic activity">
    <reaction evidence="11">
        <text>L-aspartate + 2-oxoglutarate = oxaloacetate + L-glutamate</text>
        <dbReference type="Rhea" id="RHEA:21824"/>
        <dbReference type="ChEBI" id="CHEBI:16452"/>
        <dbReference type="ChEBI" id="CHEBI:16810"/>
        <dbReference type="ChEBI" id="CHEBI:29985"/>
        <dbReference type="ChEBI" id="CHEBI:29991"/>
        <dbReference type="EC" id="2.6.1.1"/>
    </reaction>
</comment>
<comment type="caution">
    <text evidence="15">The sequence shown here is derived from an EMBL/GenBank/DDBJ whole genome shotgun (WGS) entry which is preliminary data.</text>
</comment>
<gene>
    <name evidence="15" type="primary">GOT1_1</name>
    <name evidence="15" type="ORF">Bhyg_14505</name>
</gene>
<dbReference type="InterPro" id="IPR002557">
    <property type="entry name" value="Chitin-bd_dom"/>
</dbReference>
<evidence type="ECO:0000256" key="1">
    <source>
        <dbReference type="ARBA" id="ARBA00001933"/>
    </source>
</evidence>
<dbReference type="AlphaFoldDB" id="A0A9Q0MQR5"/>